<dbReference type="EMBL" id="PGUY01000065">
    <property type="protein sequence ID" value="PLT28107.1"/>
    <property type="molecule type" value="Genomic_DNA"/>
</dbReference>
<dbReference type="OrthoDB" id="9936356at2"/>
<comment type="caution">
    <text evidence="1">The sequence shown here is derived from an EMBL/GenBank/DDBJ whole genome shotgun (WGS) entry which is preliminary data.</text>
</comment>
<reference evidence="1 2" key="1">
    <citation type="submission" date="2017-11" db="EMBL/GenBank/DDBJ databases">
        <title>Comparitive Functional Genomics of Dry Heat Resistant strains isolated from the Viking Spacecraft.</title>
        <authorList>
            <person name="Seuylemezian A."/>
            <person name="Cooper K."/>
            <person name="Vaishampayan P."/>
        </authorList>
    </citation>
    <scope>NUCLEOTIDE SEQUENCE [LARGE SCALE GENOMIC DNA]</scope>
    <source>
        <strain evidence="1 2">V1-29</strain>
    </source>
</reference>
<protein>
    <submittedName>
        <fullName evidence="1">Uncharacterized protein</fullName>
    </submittedName>
</protein>
<gene>
    <name evidence="1" type="ORF">CUU66_20080</name>
</gene>
<sequence length="103" mass="11327">MNGDRANWLETLKVGDLVGIKEVTEGIGHTYTYSSDEITDRTSGSITVSSGLVFDSKGINETITNTQVSFVYELVPLTDEVKQKGKFYHIKKLINLITTGGIQ</sequence>
<name>A0A2N5M170_9BACI</name>
<evidence type="ECO:0000313" key="2">
    <source>
        <dbReference type="Proteomes" id="UP000234748"/>
    </source>
</evidence>
<proteinExistence type="predicted"/>
<evidence type="ECO:0000313" key="1">
    <source>
        <dbReference type="EMBL" id="PLT28107.1"/>
    </source>
</evidence>
<accession>A0A2N5M170</accession>
<organism evidence="1 2">
    <name type="scientific">Peribacillus deserti</name>
    <dbReference type="NCBI Taxonomy" id="673318"/>
    <lineage>
        <taxon>Bacteria</taxon>
        <taxon>Bacillati</taxon>
        <taxon>Bacillota</taxon>
        <taxon>Bacilli</taxon>
        <taxon>Bacillales</taxon>
        <taxon>Bacillaceae</taxon>
        <taxon>Peribacillus</taxon>
    </lineage>
</organism>
<dbReference type="Proteomes" id="UP000234748">
    <property type="component" value="Unassembled WGS sequence"/>
</dbReference>
<dbReference type="RefSeq" id="WP_101645182.1">
    <property type="nucleotide sequence ID" value="NZ_PGUY01000065.1"/>
</dbReference>
<dbReference type="AlphaFoldDB" id="A0A2N5M170"/>
<keyword evidence="2" id="KW-1185">Reference proteome</keyword>